<keyword evidence="2" id="KW-1185">Reference proteome</keyword>
<dbReference type="AlphaFoldDB" id="A0A9X9LJT4"/>
<evidence type="ECO:0000313" key="1">
    <source>
        <dbReference type="EMBL" id="VCW69924.1"/>
    </source>
</evidence>
<gene>
    <name evidence="1" type="ORF">BN2614_LOCUS2</name>
</gene>
<proteinExistence type="predicted"/>
<dbReference type="Proteomes" id="UP000269945">
    <property type="component" value="Unassembled WGS sequence"/>
</dbReference>
<name>A0A9X9LJT4_GULGU</name>
<sequence length="122" mass="12860">MPGPPCPTSHEERRPGLSICRTEIGQVLSAGPGWSPLQLKDKSPVESGCRGCAGTLLEPAVGGGPCRQAPPPVLQGCPAQASRVPGQLSLGRGREVDRSWAGMWPATGLHRERTEASWKSAR</sequence>
<evidence type="ECO:0000313" key="2">
    <source>
        <dbReference type="Proteomes" id="UP000269945"/>
    </source>
</evidence>
<comment type="caution">
    <text evidence="1">The sequence shown here is derived from an EMBL/GenBank/DDBJ whole genome shotgun (WGS) entry which is preliminary data.</text>
</comment>
<dbReference type="EMBL" id="CYRY02005499">
    <property type="protein sequence ID" value="VCW69924.1"/>
    <property type="molecule type" value="Genomic_DNA"/>
</dbReference>
<reference evidence="1 2" key="1">
    <citation type="submission" date="2018-10" db="EMBL/GenBank/DDBJ databases">
        <authorList>
            <person name="Ekblom R."/>
            <person name="Jareborg N."/>
        </authorList>
    </citation>
    <scope>NUCLEOTIDE SEQUENCE [LARGE SCALE GENOMIC DNA]</scope>
    <source>
        <tissue evidence="1">Muscle</tissue>
    </source>
</reference>
<protein>
    <submittedName>
        <fullName evidence="1">Uncharacterized protein</fullName>
    </submittedName>
</protein>
<organism evidence="1 2">
    <name type="scientific">Gulo gulo</name>
    <name type="common">Wolverine</name>
    <name type="synonym">Gluton</name>
    <dbReference type="NCBI Taxonomy" id="48420"/>
    <lineage>
        <taxon>Eukaryota</taxon>
        <taxon>Metazoa</taxon>
        <taxon>Chordata</taxon>
        <taxon>Craniata</taxon>
        <taxon>Vertebrata</taxon>
        <taxon>Euteleostomi</taxon>
        <taxon>Mammalia</taxon>
        <taxon>Eutheria</taxon>
        <taxon>Laurasiatheria</taxon>
        <taxon>Carnivora</taxon>
        <taxon>Caniformia</taxon>
        <taxon>Musteloidea</taxon>
        <taxon>Mustelidae</taxon>
        <taxon>Guloninae</taxon>
        <taxon>Gulo</taxon>
    </lineage>
</organism>
<accession>A0A9X9LJT4</accession>